<protein>
    <submittedName>
        <fullName evidence="3">Lamin tail domain-containing protein</fullName>
    </submittedName>
</protein>
<reference evidence="3 4" key="1">
    <citation type="submission" date="2019-08" db="EMBL/GenBank/DDBJ databases">
        <authorList>
            <person name="Liang Q."/>
        </authorList>
    </citation>
    <scope>NUCLEOTIDE SEQUENCE [LARGE SCALE GENOMIC DNA]</scope>
    <source>
        <strain evidence="3 4">V1718</strain>
    </source>
</reference>
<evidence type="ECO:0000259" key="2">
    <source>
        <dbReference type="PROSITE" id="PS51841"/>
    </source>
</evidence>
<dbReference type="Proteomes" id="UP000321595">
    <property type="component" value="Chromosome"/>
</dbReference>
<dbReference type="PROSITE" id="PS51257">
    <property type="entry name" value="PROKAR_LIPOPROTEIN"/>
    <property type="match status" value="1"/>
</dbReference>
<keyword evidence="1" id="KW-0732">Signal</keyword>
<dbReference type="InterPro" id="IPR001322">
    <property type="entry name" value="Lamin_tail_dom"/>
</dbReference>
<evidence type="ECO:0000256" key="1">
    <source>
        <dbReference type="SAM" id="SignalP"/>
    </source>
</evidence>
<feature type="signal peptide" evidence="1">
    <location>
        <begin position="1"/>
        <end position="19"/>
    </location>
</feature>
<accession>A0A5B8XR07</accession>
<sequence length="520" mass="53429">MARNTWVLLIGALALGLTACEDETLITNNVDGPETNNSDSNNNTIPANNTIIGVECTDSSECTPPAATCQGSVAVSYTGNGLCSSETGICNFFLVTERVDCAANTQDCEDGACVDNACTDVECETPRSRCEGNTEVFYERPSSCQLPAGTCQDFETRFDCTTIGAECLIDGCYGACVGVDCNDPPAASCDGQVAVTFGNGTCNPDDASCSYAETRTDCTEMDRVCRNGSCVSDLCAGVTCDDPPAASCQGTVAVTYSGAGTCNPADGVCDYSGTEVMTDCATGGQLCAQGMCVNDPCDGVTCPQPADICDGNEAKVYSGEGVCDPADGMCDYSAVEVVTPCNALTCVDAACLDVTPAAGELIIQEVMHTPLAVADAAGEWFEIKNVSARPLNLDGLILESGGEPAYTAQFGGLNLLDPGELFVFGINSDMATNNGVSVDAAYTDLVLGPTDTLELRVGATVIDTLSWDSATTWPAGNGASMNFGAQHAPADNGDAANWCDSTTALGTDFGTPGTANIDCP</sequence>
<evidence type="ECO:0000313" key="3">
    <source>
        <dbReference type="EMBL" id="QED28030.1"/>
    </source>
</evidence>
<keyword evidence="4" id="KW-1185">Reference proteome</keyword>
<dbReference type="KEGG" id="bbae:FRD01_12450"/>
<dbReference type="SUPFAM" id="SSF74853">
    <property type="entry name" value="Lamin A/C globular tail domain"/>
    <property type="match status" value="1"/>
</dbReference>
<evidence type="ECO:0000313" key="4">
    <source>
        <dbReference type="Proteomes" id="UP000321595"/>
    </source>
</evidence>
<organism evidence="3 4">
    <name type="scientific">Microvenator marinus</name>
    <dbReference type="NCBI Taxonomy" id="2600177"/>
    <lineage>
        <taxon>Bacteria</taxon>
        <taxon>Deltaproteobacteria</taxon>
        <taxon>Bradymonadales</taxon>
        <taxon>Microvenatoraceae</taxon>
        <taxon>Microvenator</taxon>
    </lineage>
</organism>
<gene>
    <name evidence="3" type="ORF">FRD01_12450</name>
</gene>
<dbReference type="EMBL" id="CP042467">
    <property type="protein sequence ID" value="QED28030.1"/>
    <property type="molecule type" value="Genomic_DNA"/>
</dbReference>
<dbReference type="PROSITE" id="PS51841">
    <property type="entry name" value="LTD"/>
    <property type="match status" value="1"/>
</dbReference>
<dbReference type="OrthoDB" id="5481151at2"/>
<dbReference type="AlphaFoldDB" id="A0A5B8XR07"/>
<feature type="domain" description="LTD" evidence="2">
    <location>
        <begin position="354"/>
        <end position="491"/>
    </location>
</feature>
<dbReference type="RefSeq" id="WP_146960096.1">
    <property type="nucleotide sequence ID" value="NZ_CP042467.1"/>
</dbReference>
<proteinExistence type="predicted"/>
<feature type="chain" id="PRO_5022896221" evidence="1">
    <location>
        <begin position="20"/>
        <end position="520"/>
    </location>
</feature>
<dbReference type="InterPro" id="IPR036415">
    <property type="entry name" value="Lamin_tail_dom_sf"/>
</dbReference>
<name>A0A5B8XR07_9DELT</name>